<dbReference type="Gene3D" id="3.40.50.150">
    <property type="entry name" value="Vaccinia Virus protein VP39"/>
    <property type="match status" value="1"/>
</dbReference>
<dbReference type="AlphaFoldDB" id="X7ZBY4"/>
<evidence type="ECO:0000313" key="2">
    <source>
        <dbReference type="EMBL" id="EUA16238.1"/>
    </source>
</evidence>
<feature type="domain" description="Methyltransferase type 11" evidence="1">
    <location>
        <begin position="3"/>
        <end position="32"/>
    </location>
</feature>
<keyword evidence="2" id="KW-0489">Methyltransferase</keyword>
<sequence>MRASGMALPFADDSVDICLSSNVAEHVPGPGSSATRCCASPNRAA</sequence>
<dbReference type="GO" id="GO:0032259">
    <property type="term" value="P:methylation"/>
    <property type="evidence" value="ECO:0007669"/>
    <property type="project" value="UniProtKB-KW"/>
</dbReference>
<dbReference type="GO" id="GO:0008757">
    <property type="term" value="F:S-adenosylmethionine-dependent methyltransferase activity"/>
    <property type="evidence" value="ECO:0007669"/>
    <property type="project" value="InterPro"/>
</dbReference>
<evidence type="ECO:0000259" key="1">
    <source>
        <dbReference type="Pfam" id="PF08241"/>
    </source>
</evidence>
<gene>
    <name evidence="2" type="ORF">I553_1213</name>
</gene>
<name>X7ZBY4_MYCXE</name>
<organism evidence="2">
    <name type="scientific">Mycobacterium xenopi 4042</name>
    <dbReference type="NCBI Taxonomy" id="1299334"/>
    <lineage>
        <taxon>Bacteria</taxon>
        <taxon>Bacillati</taxon>
        <taxon>Actinomycetota</taxon>
        <taxon>Actinomycetes</taxon>
        <taxon>Mycobacteriales</taxon>
        <taxon>Mycobacteriaceae</taxon>
        <taxon>Mycobacterium</taxon>
    </lineage>
</organism>
<dbReference type="PATRIC" id="fig|1299334.3.peg.8471"/>
<dbReference type="InterPro" id="IPR013216">
    <property type="entry name" value="Methyltransf_11"/>
</dbReference>
<comment type="caution">
    <text evidence="2">The sequence shown here is derived from an EMBL/GenBank/DDBJ whole genome shotgun (WGS) entry which is preliminary data.</text>
</comment>
<dbReference type="EMBL" id="JAOB01000080">
    <property type="protein sequence ID" value="EUA16238.1"/>
    <property type="molecule type" value="Genomic_DNA"/>
</dbReference>
<dbReference type="InterPro" id="IPR029063">
    <property type="entry name" value="SAM-dependent_MTases_sf"/>
</dbReference>
<keyword evidence="2" id="KW-0808">Transferase</keyword>
<accession>X7ZBY4</accession>
<dbReference type="Pfam" id="PF08241">
    <property type="entry name" value="Methyltransf_11"/>
    <property type="match status" value="1"/>
</dbReference>
<proteinExistence type="predicted"/>
<reference evidence="2" key="1">
    <citation type="submission" date="2014-01" db="EMBL/GenBank/DDBJ databases">
        <authorList>
            <person name="Brown-Elliot B."/>
            <person name="Wallace R."/>
            <person name="Lenaerts A."/>
            <person name="Ordway D."/>
            <person name="DeGroote M.A."/>
            <person name="Parker T."/>
            <person name="Sizemore C."/>
            <person name="Tallon L.J."/>
            <person name="Sadzewicz L.K."/>
            <person name="Sengamalay N."/>
            <person name="Fraser C.M."/>
            <person name="Hine E."/>
            <person name="Shefchek K.A."/>
            <person name="Das S.P."/>
            <person name="Tettelin H."/>
        </authorList>
    </citation>
    <scope>NUCLEOTIDE SEQUENCE [LARGE SCALE GENOMIC DNA]</scope>
    <source>
        <strain evidence="2">4042</strain>
    </source>
</reference>
<dbReference type="SUPFAM" id="SSF53335">
    <property type="entry name" value="S-adenosyl-L-methionine-dependent methyltransferases"/>
    <property type="match status" value="1"/>
</dbReference>
<protein>
    <submittedName>
        <fullName evidence="2">Methyltransferase domain protein</fullName>
    </submittedName>
</protein>